<feature type="domain" description="Beta-lactamase-related" evidence="4">
    <location>
        <begin position="656"/>
        <end position="987"/>
    </location>
</feature>
<dbReference type="Gene3D" id="3.40.50.1820">
    <property type="entry name" value="alpha/beta hydrolase"/>
    <property type="match status" value="1"/>
</dbReference>
<dbReference type="SUPFAM" id="SSF53474">
    <property type="entry name" value="alpha/beta-Hydrolases"/>
    <property type="match status" value="1"/>
</dbReference>
<dbReference type="PANTHER" id="PTHR42776:SF27">
    <property type="entry name" value="DIPEPTIDYL PEPTIDASE FAMILY MEMBER 6"/>
    <property type="match status" value="1"/>
</dbReference>
<keyword evidence="6" id="KW-0031">Aminopeptidase</keyword>
<dbReference type="Pfam" id="PF07676">
    <property type="entry name" value="PD40"/>
    <property type="match status" value="4"/>
</dbReference>
<dbReference type="InterPro" id="IPR001375">
    <property type="entry name" value="Peptidase_S9_cat"/>
</dbReference>
<evidence type="ECO:0000259" key="4">
    <source>
        <dbReference type="Pfam" id="PF00144"/>
    </source>
</evidence>
<evidence type="ECO:0000313" key="6">
    <source>
        <dbReference type="EMBL" id="SEP38876.1"/>
    </source>
</evidence>
<dbReference type="RefSeq" id="WP_091618104.1">
    <property type="nucleotide sequence ID" value="NZ_FOEF01000007.1"/>
</dbReference>
<dbReference type="PANTHER" id="PTHR42776">
    <property type="entry name" value="SERINE PEPTIDASE S9 FAMILY MEMBER"/>
    <property type="match status" value="1"/>
</dbReference>
<dbReference type="InterPro" id="IPR011042">
    <property type="entry name" value="6-blade_b-propeller_TolB-like"/>
</dbReference>
<sequence length="1104" mass="117501">MTRRLGIEDLYDLAVPSQPALSPDGSRIVYVLRTADRDGDRNTDTLWEVGSRSGEPRQLTRGTADAAPAWAPDGTRIAFLRAEDAPPQVWLLPAAGGEAEPVTKLPLGAGAPVWSPDGSRIAFAAAVDLTAADGEPNVPVVTDRLGFKADGAGLLKTVRKHLHVLDIETGEVRQVTFGDWHAGDPAWSPDGSRLAFSAARDRDSDLTFRSGAYVLDATARIAEPRLIGSGEGMAGPVTWTADGRSLLVVGRADTAAGHLGLLRVSLDGGETADLAASLDRNVMSGGPGYPGALPQLTGDTVVFAVRDRGCTHLYEVDLAGGSPRPVLTGDGHVVSGMDIASGTIAAVLATDTSFGEVVVLDPDGGPAGVRTHHGAALSEVDLFVREEREFTIGDGTVVHGWLVRDPERTGSLPLLLDIHGGPHNAWNGAADSAHLYHQVLAARGWAVLTLNPRGSDGYGEAFYTAAVGAWGVADAADFLEPLDQLVAEGLADPDRLAVTGYSYGGFMTCYLTSRDQRFAAAVAGGVVADLTSMAGTSDAGHYLGVSEVGTHSWENEYAPFSPLTEVSKVRTPTLIVHGGADERCPVGQAEQWFTALRERGVPSRLVLYPGGAHLFILDGPPSHRADFNRRIVEWVEQYAPAADGVSRVPIDAAHWRRRLAELSRKYRVPGAVLGILRAGTGEEVHASHGVLNKATGVEVTEDSLFQIGSISKVWTSTVVLRLVDEGLLDLDAPIAEVLPELRLADADVAKQVTMRHLLTHTSGIDGDVFTDTGRGDDCVERYVEQLGETAQNHPLGATFSYCNSGFVLMGRVVEKLTGLSWDAAMREKLFTPLGLTHTVTLPEEALLFRAAVGHAAVGDTEPEPVPTWQLPRSVGPAGLISARAADVLAFARLHLTGGLTADGERILTAESAAAMTEKQVELPDRHTIGDSWGLGWIRDDWHGRRIIGHDGNTIGQSAFLRLLPDQGLAVTLLTNGGNAHDLYVELYREIFAELAGVTMPHPLEPPSAPVTVDGTRHLGVYERAGSLTEVLAGESGLRLRNTVTGPLADLMPEKTQEFDLVPVTDSLFVFRAPGAENWTPVVFYTLPTGEPYVHYGVRATPKVS</sequence>
<dbReference type="Pfam" id="PF00326">
    <property type="entry name" value="Peptidase_S9"/>
    <property type="match status" value="1"/>
</dbReference>
<feature type="domain" description="Peptidase S9 prolyl oligopeptidase catalytic" evidence="5">
    <location>
        <begin position="437"/>
        <end position="639"/>
    </location>
</feature>
<keyword evidence="6" id="KW-0645">Protease</keyword>
<dbReference type="GO" id="GO:0004177">
    <property type="term" value="F:aminopeptidase activity"/>
    <property type="evidence" value="ECO:0007669"/>
    <property type="project" value="UniProtKB-KW"/>
</dbReference>
<gene>
    <name evidence="6" type="ORF">SAMN04489732_107196</name>
</gene>
<dbReference type="SUPFAM" id="SSF82171">
    <property type="entry name" value="DPP6 N-terminal domain-like"/>
    <property type="match status" value="1"/>
</dbReference>
<dbReference type="GO" id="GO:0006508">
    <property type="term" value="P:proteolysis"/>
    <property type="evidence" value="ECO:0007669"/>
    <property type="project" value="InterPro"/>
</dbReference>
<keyword evidence="7" id="KW-1185">Reference proteome</keyword>
<organism evidence="6 7">
    <name type="scientific">Amycolatopsis saalfeldensis</name>
    <dbReference type="NCBI Taxonomy" id="394193"/>
    <lineage>
        <taxon>Bacteria</taxon>
        <taxon>Bacillati</taxon>
        <taxon>Actinomycetota</taxon>
        <taxon>Actinomycetes</taxon>
        <taxon>Pseudonocardiales</taxon>
        <taxon>Pseudonocardiaceae</taxon>
        <taxon>Amycolatopsis</taxon>
    </lineage>
</organism>
<proteinExistence type="predicted"/>
<evidence type="ECO:0000256" key="2">
    <source>
        <dbReference type="ARBA" id="ARBA00022825"/>
    </source>
</evidence>
<dbReference type="AlphaFoldDB" id="A0A1H8XG61"/>
<name>A0A1H8XG61_9PSEU</name>
<evidence type="ECO:0000256" key="3">
    <source>
        <dbReference type="SAM" id="MobiDB-lite"/>
    </source>
</evidence>
<dbReference type="InterPro" id="IPR011659">
    <property type="entry name" value="WD40"/>
</dbReference>
<dbReference type="SUPFAM" id="SSF56601">
    <property type="entry name" value="beta-lactamase/transpeptidase-like"/>
    <property type="match status" value="1"/>
</dbReference>
<dbReference type="STRING" id="394193.SAMN04489732_107196"/>
<dbReference type="GO" id="GO:0004252">
    <property type="term" value="F:serine-type endopeptidase activity"/>
    <property type="evidence" value="ECO:0007669"/>
    <property type="project" value="TreeGrafter"/>
</dbReference>
<dbReference type="InterPro" id="IPR001466">
    <property type="entry name" value="Beta-lactam-related"/>
</dbReference>
<dbReference type="InterPro" id="IPR012338">
    <property type="entry name" value="Beta-lactam/transpept-like"/>
</dbReference>
<evidence type="ECO:0000313" key="7">
    <source>
        <dbReference type="Proteomes" id="UP000198582"/>
    </source>
</evidence>
<dbReference type="OrthoDB" id="262125at2"/>
<dbReference type="InterPro" id="IPR029058">
    <property type="entry name" value="AB_hydrolase_fold"/>
</dbReference>
<dbReference type="EMBL" id="FOEF01000007">
    <property type="protein sequence ID" value="SEP38876.1"/>
    <property type="molecule type" value="Genomic_DNA"/>
</dbReference>
<dbReference type="Pfam" id="PF00144">
    <property type="entry name" value="Beta-lactamase"/>
    <property type="match status" value="1"/>
</dbReference>
<protein>
    <submittedName>
        <fullName evidence="6">Dipeptidyl aminopeptidase/acylaminoacyl peptidase</fullName>
    </submittedName>
</protein>
<evidence type="ECO:0000256" key="1">
    <source>
        <dbReference type="ARBA" id="ARBA00022801"/>
    </source>
</evidence>
<feature type="region of interest" description="Disordered" evidence="3">
    <location>
        <begin position="42"/>
        <end position="67"/>
    </location>
</feature>
<reference evidence="6 7" key="1">
    <citation type="submission" date="2016-10" db="EMBL/GenBank/DDBJ databases">
        <authorList>
            <person name="de Groot N.N."/>
        </authorList>
    </citation>
    <scope>NUCLEOTIDE SEQUENCE [LARGE SCALE GENOMIC DNA]</scope>
    <source>
        <strain evidence="6 7">DSM 44993</strain>
    </source>
</reference>
<accession>A0A1H8XG61</accession>
<keyword evidence="1" id="KW-0378">Hydrolase</keyword>
<keyword evidence="2" id="KW-0720">Serine protease</keyword>
<dbReference type="Gene3D" id="2.120.10.30">
    <property type="entry name" value="TolB, C-terminal domain"/>
    <property type="match status" value="3"/>
</dbReference>
<evidence type="ECO:0000259" key="5">
    <source>
        <dbReference type="Pfam" id="PF00326"/>
    </source>
</evidence>
<dbReference type="Gene3D" id="3.40.710.10">
    <property type="entry name" value="DD-peptidase/beta-lactamase superfamily"/>
    <property type="match status" value="1"/>
</dbReference>
<dbReference type="Proteomes" id="UP000198582">
    <property type="component" value="Unassembled WGS sequence"/>
</dbReference>